<dbReference type="AlphaFoldDB" id="A0AAC9HHQ5"/>
<feature type="region of interest" description="Disordered" evidence="1">
    <location>
        <begin position="1191"/>
        <end position="1210"/>
    </location>
</feature>
<evidence type="ECO:0000256" key="1">
    <source>
        <dbReference type="SAM" id="MobiDB-lite"/>
    </source>
</evidence>
<feature type="compositionally biased region" description="Basic residues" evidence="1">
    <location>
        <begin position="1200"/>
        <end position="1210"/>
    </location>
</feature>
<evidence type="ECO:0000313" key="3">
    <source>
        <dbReference type="EMBL" id="TYL14008.1"/>
    </source>
</evidence>
<reference evidence="3 5" key="2">
    <citation type="submission" date="2019-05" db="EMBL/GenBank/DDBJ databases">
        <title>Genome sequence of Moorella thermoacetica ATCC 33924.</title>
        <authorList>
            <person name="Poehlein A."/>
            <person name="Bengelsdorf F.R."/>
            <person name="Duerre P."/>
            <person name="Daniel R."/>
        </authorList>
    </citation>
    <scope>NUCLEOTIDE SEQUENCE [LARGE SCALE GENOMIC DNA]</scope>
    <source>
        <strain evidence="3 5">ATCC 33924</strain>
    </source>
</reference>
<dbReference type="EMBL" id="CP017019">
    <property type="protein sequence ID" value="AOQ23823.1"/>
    <property type="molecule type" value="Genomic_DNA"/>
</dbReference>
<evidence type="ECO:0000313" key="2">
    <source>
        <dbReference type="EMBL" id="AOQ23823.1"/>
    </source>
</evidence>
<dbReference type="Proteomes" id="UP000094598">
    <property type="component" value="Chromosome"/>
</dbReference>
<evidence type="ECO:0008006" key="6">
    <source>
        <dbReference type="Google" id="ProtNLM"/>
    </source>
</evidence>
<dbReference type="RefSeq" id="WP_069589347.1">
    <property type="nucleotide sequence ID" value="NZ_CP017019.1"/>
</dbReference>
<reference evidence="2 4" key="1">
    <citation type="submission" date="2016-08" db="EMBL/GenBank/DDBJ databases">
        <title>Moorella thermoacetica DSM 103132.</title>
        <authorList>
            <person name="Jendresen C.B."/>
            <person name="Redl S.M."/>
            <person name="Jensen T.O."/>
            <person name="Nielsen A.T."/>
        </authorList>
    </citation>
    <scope>NUCLEOTIDE SEQUENCE [LARGE SCALE GENOMIC DNA]</scope>
    <source>
        <strain evidence="2 4">DSM 103132</strain>
    </source>
</reference>
<dbReference type="EMBL" id="VCDX01000003">
    <property type="protein sequence ID" value="TYL14008.1"/>
    <property type="molecule type" value="Genomic_DNA"/>
</dbReference>
<name>A0AAC9HHQ5_NEOTH</name>
<evidence type="ECO:0000313" key="4">
    <source>
        <dbReference type="Proteomes" id="UP000094598"/>
    </source>
</evidence>
<organism evidence="2 4">
    <name type="scientific">Neomoorella thermoacetica</name>
    <name type="common">Clostridium thermoaceticum</name>
    <dbReference type="NCBI Taxonomy" id="1525"/>
    <lineage>
        <taxon>Bacteria</taxon>
        <taxon>Bacillati</taxon>
        <taxon>Bacillota</taxon>
        <taxon>Clostridia</taxon>
        <taxon>Neomoorellales</taxon>
        <taxon>Neomoorellaceae</taxon>
        <taxon>Neomoorella</taxon>
    </lineage>
</organism>
<accession>A0AAC9HHQ5</accession>
<protein>
    <recommendedName>
        <fullName evidence="6">Large polyvalent protein associated domain-containing protein</fullName>
    </recommendedName>
</protein>
<feature type="region of interest" description="Disordered" evidence="1">
    <location>
        <begin position="417"/>
        <end position="440"/>
    </location>
</feature>
<sequence length="1210" mass="136043">MAADILGLAKKAVDWARGVANTAIQDVEKAASEVVDYGKQFVTKAEDYGKKFVTKVENLATKPITSSFHYTIPGGGLVTHWVESKLPEGRVKNWLHSFNAPQTFSEAGVNFAIPTSGVAAGFLKRVAPTVENVVEHFGEALRKLGVEAEEGVQNLARKVLSHGWTHPDIVNSGYINQIRQAAESVAPHVEELLKGVKQLQGADLPSLARDVLRTGYKFTDNPYVKAAFSTSRYTYSPGKFAELQNKIGNLWSNLVVEKLPEPVQKAKQLFTDWMNTRRLHRFNVNLVRERLLRELPNPKDRVLVSLGDAFVKYDDLLDPQVFRARLADSLRKVAQLHGTSREALTNIGDILQHLENLPDEQLKRIGTYSAELKDFKTKLFDRARKLGLRIEHWGAPSSAPKEATAEFEGIVKPEFRTPKSDGERLALPGQTLPQPRQPQKFTVKSEGALSTLEGAAGEAPSVQPTSLVRWMRDLAKPEAIYEEYIPHYYTKEGLSHIQEVLSQRSASAVTHHMNPRTLSTAAAIGRFGPTEMILDAAHIYPRYFEELSRAIDAQEFLNRLLGSAKELKLLLPQELAERRFTGDLPRDVVFRMVQLPKELRFRRPLNVPLGEGETLEGVLLQIKDAEGNILTRPYELPHTLMGGFYVPEEVAKYLEKVFERDASNLLWSVYNWLRNRSTGMIMAVPFVHAGNVVRALRAISWDPTGVLSSANAWIKGRRALGKALEEGYSDIITRGLKAGLNIEGTNWEIGRTFATEAAGKPVGKESLLERWNNILWEYTVKPVQIGLFDTLSKRFVAKGVAQEAADRMAADLTNHLLGTVSTEEWGRTARELSKLFFAPRWFPSRWAMIAKAVNARLGSFSPEERKLLSGAYRWMLVKGIINSAILTAALNYAITGRLPTENEPEQWLKVDVTPIFGLTPEGKKQYFDVTGWWMDYFKPAFKRLRGELPTAFLVDKIHPVARDIGEAITGIILYPTVNHAKVTQWLRSVAESFTPAGVSVDPQHLSNLLKPEVWFTQTGLGRITPGPSPKSPPGTAEYAWRVKNFDDNRASNMQILRWIYGNRLGAQNVADSLDILGLPIEERNKIIREVYSPESWAFLQNKLRRPPTREEMWAMRHVLMQPDKQDAWNKLFDRQAVNYLQKALGKVPTVEDGIKYVTTIEDLHAGKNAPETLGKGAYTRRYNGLFQGWQKGVRAPRAPRPPRPKIPKPY</sequence>
<keyword evidence="5" id="KW-1185">Reference proteome</keyword>
<feature type="compositionally biased region" description="Polar residues" evidence="1">
    <location>
        <begin position="431"/>
        <end position="440"/>
    </location>
</feature>
<dbReference type="Proteomes" id="UP000322283">
    <property type="component" value="Unassembled WGS sequence"/>
</dbReference>
<proteinExistence type="predicted"/>
<gene>
    <name evidence="2" type="ORF">Maut_01375</name>
    <name evidence="3" type="ORF">MTAT_14080</name>
</gene>
<evidence type="ECO:0000313" key="5">
    <source>
        <dbReference type="Proteomes" id="UP000322283"/>
    </source>
</evidence>